<evidence type="ECO:0000313" key="5">
    <source>
        <dbReference type="EMBL" id="HIQ78598.1"/>
    </source>
</evidence>
<feature type="domain" description="Peptidase M16 N-terminal" evidence="3">
    <location>
        <begin position="12"/>
        <end position="158"/>
    </location>
</feature>
<dbReference type="EMBL" id="DVGA01000048">
    <property type="protein sequence ID" value="HIQ78598.1"/>
    <property type="molecule type" value="Genomic_DNA"/>
</dbReference>
<evidence type="ECO:0000313" key="6">
    <source>
        <dbReference type="Proteomes" id="UP000824262"/>
    </source>
</evidence>
<proteinExistence type="inferred from homology"/>
<dbReference type="InterPro" id="IPR007863">
    <property type="entry name" value="Peptidase_M16_C"/>
</dbReference>
<organism evidence="5 6">
    <name type="scientific">Candidatus Scatomorpha intestinavium</name>
    <dbReference type="NCBI Taxonomy" id="2840922"/>
    <lineage>
        <taxon>Bacteria</taxon>
        <taxon>Bacillati</taxon>
        <taxon>Bacillota</taxon>
        <taxon>Clostridia</taxon>
        <taxon>Eubacteriales</taxon>
        <taxon>Candidatus Scatomorpha</taxon>
    </lineage>
</organism>
<dbReference type="InterPro" id="IPR011765">
    <property type="entry name" value="Pept_M16_N"/>
</dbReference>
<dbReference type="GO" id="GO:0046872">
    <property type="term" value="F:metal ion binding"/>
    <property type="evidence" value="ECO:0007669"/>
    <property type="project" value="InterPro"/>
</dbReference>
<reference evidence="5" key="1">
    <citation type="submission" date="2020-10" db="EMBL/GenBank/DDBJ databases">
        <authorList>
            <person name="Gilroy R."/>
        </authorList>
    </citation>
    <scope>NUCLEOTIDE SEQUENCE</scope>
    <source>
        <strain evidence="5">ChiBcolR7-354</strain>
    </source>
</reference>
<reference evidence="5" key="2">
    <citation type="journal article" date="2021" name="PeerJ">
        <title>Extensive microbial diversity within the chicken gut microbiome revealed by metagenomics and culture.</title>
        <authorList>
            <person name="Gilroy R."/>
            <person name="Ravi A."/>
            <person name="Getino M."/>
            <person name="Pursley I."/>
            <person name="Horton D.L."/>
            <person name="Alikhan N.F."/>
            <person name="Baker D."/>
            <person name="Gharbi K."/>
            <person name="Hall N."/>
            <person name="Watson M."/>
            <person name="Adriaenssens E.M."/>
            <person name="Foster-Nyarko E."/>
            <person name="Jarju S."/>
            <person name="Secka A."/>
            <person name="Antonio M."/>
            <person name="Oren A."/>
            <person name="Chaudhuri R.R."/>
            <person name="La Ragione R."/>
            <person name="Hildebrand F."/>
            <person name="Pallen M.J."/>
        </authorList>
    </citation>
    <scope>NUCLEOTIDE SEQUENCE</scope>
    <source>
        <strain evidence="5">ChiBcolR7-354</strain>
    </source>
</reference>
<comment type="similarity">
    <text evidence="1 2">Belongs to the peptidase M16 family.</text>
</comment>
<dbReference type="Gene3D" id="3.30.830.10">
    <property type="entry name" value="Metalloenzyme, LuxS/M16 peptidase-like"/>
    <property type="match status" value="2"/>
</dbReference>
<evidence type="ECO:0000259" key="4">
    <source>
        <dbReference type="Pfam" id="PF05193"/>
    </source>
</evidence>
<evidence type="ECO:0000256" key="2">
    <source>
        <dbReference type="RuleBase" id="RU004447"/>
    </source>
</evidence>
<name>A0A9D0ZDS2_9FIRM</name>
<protein>
    <submittedName>
        <fullName evidence="5">Insulinase family protein</fullName>
    </submittedName>
</protein>
<evidence type="ECO:0000259" key="3">
    <source>
        <dbReference type="Pfam" id="PF00675"/>
    </source>
</evidence>
<dbReference type="InterPro" id="IPR011249">
    <property type="entry name" value="Metalloenz_LuxS/M16"/>
</dbReference>
<evidence type="ECO:0000256" key="1">
    <source>
        <dbReference type="ARBA" id="ARBA00007261"/>
    </source>
</evidence>
<dbReference type="GO" id="GO:0004222">
    <property type="term" value="F:metalloendopeptidase activity"/>
    <property type="evidence" value="ECO:0007669"/>
    <property type="project" value="InterPro"/>
</dbReference>
<dbReference type="PROSITE" id="PS00143">
    <property type="entry name" value="INSULINASE"/>
    <property type="match status" value="1"/>
</dbReference>
<dbReference type="InterPro" id="IPR001431">
    <property type="entry name" value="Pept_M16_Zn_BS"/>
</dbReference>
<dbReference type="PANTHER" id="PTHR11851:SF49">
    <property type="entry name" value="MITOCHONDRIAL-PROCESSING PEPTIDASE SUBUNIT ALPHA"/>
    <property type="match status" value="1"/>
</dbReference>
<comment type="caution">
    <text evidence="5">The sequence shown here is derived from an EMBL/GenBank/DDBJ whole genome shotgun (WGS) entry which is preliminary data.</text>
</comment>
<dbReference type="Pfam" id="PF00675">
    <property type="entry name" value="Peptidase_M16"/>
    <property type="match status" value="1"/>
</dbReference>
<dbReference type="Proteomes" id="UP000824262">
    <property type="component" value="Unassembled WGS sequence"/>
</dbReference>
<dbReference type="SUPFAM" id="SSF63411">
    <property type="entry name" value="LuxS/MPP-like metallohydrolase"/>
    <property type="match status" value="2"/>
</dbReference>
<dbReference type="Pfam" id="PF05193">
    <property type="entry name" value="Peptidase_M16_C"/>
    <property type="match status" value="1"/>
</dbReference>
<sequence length="418" mass="45525">MYDRITLPNGARVVFERMDGVRSVSLGIWIGAGSRFERAEEGGSAHFIEHMLFKGTEKRSAAQLAEETDALGGQMNAYTTRDNTCFYTRVLDTHLGRAADVLADMFFNSRFDEADVESEKGVILEEIDMYEDTPEDVAAEMLLYNCFPGALGRPVLGTAESLSGLTGASLREFRDRIYTAPRIAAALAGSFTDADVDSIASIFAAMPAAGSAAPERAEYTPCMALREKAVEQNQLVIGFPGLKTASDGRFAMQLFSSILGGSSSSRLFQTVREKNGLCYSIYSFTAGYEDTGLFAVALAANRQSEERALRLTVDELRRIRDGGVTAAELDRAREQVTASILMSLESSASRMNRLGYGELFLGGALTPDELIARYEAVTLGDVRDIAGRTLDFRRASLSAVGRVSAEEKYRELLLSGEK</sequence>
<dbReference type="PANTHER" id="PTHR11851">
    <property type="entry name" value="METALLOPROTEASE"/>
    <property type="match status" value="1"/>
</dbReference>
<dbReference type="GO" id="GO:0006508">
    <property type="term" value="P:proteolysis"/>
    <property type="evidence" value="ECO:0007669"/>
    <property type="project" value="InterPro"/>
</dbReference>
<dbReference type="InterPro" id="IPR050361">
    <property type="entry name" value="MPP/UQCRC_Complex"/>
</dbReference>
<accession>A0A9D0ZDS2</accession>
<feature type="domain" description="Peptidase M16 C-terminal" evidence="4">
    <location>
        <begin position="165"/>
        <end position="335"/>
    </location>
</feature>
<gene>
    <name evidence="5" type="ORF">IAB77_05000</name>
</gene>
<dbReference type="AlphaFoldDB" id="A0A9D0ZDS2"/>